<comment type="function">
    <text evidence="5 6">Component of the coat protein complex II (COPII) which promotes the formation of transport vesicles from the endoplasmic reticulum (ER). The coat has two main functions, the physical deformation of the endoplasmic reticulum membrane into vesicles and the selection of cargo molecules.</text>
</comment>
<dbReference type="SUPFAM" id="SSF82754">
    <property type="entry name" value="C-terminal, gelsolin-like domain of Sec23/24"/>
    <property type="match status" value="1"/>
</dbReference>
<keyword evidence="6" id="KW-0479">Metal-binding</keyword>
<evidence type="ECO:0000256" key="3">
    <source>
        <dbReference type="ARBA" id="ARBA00021212"/>
    </source>
</evidence>
<keyword evidence="6" id="KW-0813">Transport</keyword>
<organism evidence="9">
    <name type="scientific">Lygus hesperus</name>
    <name type="common">Western plant bug</name>
    <dbReference type="NCBI Taxonomy" id="30085"/>
    <lineage>
        <taxon>Eukaryota</taxon>
        <taxon>Metazoa</taxon>
        <taxon>Ecdysozoa</taxon>
        <taxon>Arthropoda</taxon>
        <taxon>Hexapoda</taxon>
        <taxon>Insecta</taxon>
        <taxon>Pterygota</taxon>
        <taxon>Neoptera</taxon>
        <taxon>Paraneoptera</taxon>
        <taxon>Hemiptera</taxon>
        <taxon>Heteroptera</taxon>
        <taxon>Panheteroptera</taxon>
        <taxon>Cimicomorpha</taxon>
        <taxon>Miridae</taxon>
        <taxon>Mirini</taxon>
        <taxon>Lygus</taxon>
    </lineage>
</organism>
<dbReference type="EMBL" id="GBHO01033081">
    <property type="protein sequence ID" value="JAG10523.1"/>
    <property type="molecule type" value="Transcribed_RNA"/>
</dbReference>
<sequence>MLDTSALSPTRILLLDTFFHIVIWYGSTIVSWRNERLHERPEYSHLAQLLQAPINDAKALMERRFPTPRFIECIENGSQARFLIAKLNPSLPSRIDYTGTEQPIFTEDVSLKVFLQHLKKLVVDYTKAK</sequence>
<dbReference type="GO" id="GO:0070971">
    <property type="term" value="C:endoplasmic reticulum exit site"/>
    <property type="evidence" value="ECO:0007669"/>
    <property type="project" value="TreeGrafter"/>
</dbReference>
<dbReference type="InterPro" id="IPR007123">
    <property type="entry name" value="Gelsolin-like_dom"/>
</dbReference>
<dbReference type="GO" id="GO:0005789">
    <property type="term" value="C:endoplasmic reticulum membrane"/>
    <property type="evidence" value="ECO:0007669"/>
    <property type="project" value="UniProtKB-SubCell"/>
</dbReference>
<protein>
    <recommendedName>
        <fullName evidence="3 6">Protein transport protein SEC23</fullName>
    </recommendedName>
</protein>
<dbReference type="InterPro" id="IPR029006">
    <property type="entry name" value="ADF-H/Gelsolin-like_dom_sf"/>
</dbReference>
<dbReference type="GO" id="GO:0030127">
    <property type="term" value="C:COPII vesicle coat"/>
    <property type="evidence" value="ECO:0007669"/>
    <property type="project" value="TreeGrafter"/>
</dbReference>
<evidence type="ECO:0000256" key="4">
    <source>
        <dbReference type="ARBA" id="ARBA00023034"/>
    </source>
</evidence>
<reference evidence="9" key="1">
    <citation type="journal article" date="2014" name="PLoS ONE">
        <title>Transcriptome-Based Identification of ABC Transporters in the Western Tarnished Plant Bug Lygus hesperus.</title>
        <authorList>
            <person name="Hull J.J."/>
            <person name="Chaney K."/>
            <person name="Geib S.M."/>
            <person name="Fabrick J.A."/>
            <person name="Brent C.S."/>
            <person name="Walsh D."/>
            <person name="Lavine L.C."/>
        </authorList>
    </citation>
    <scope>NUCLEOTIDE SEQUENCE</scope>
</reference>
<keyword evidence="6" id="KW-0256">Endoplasmic reticulum</keyword>
<keyword evidence="6" id="KW-0968">Cytoplasmic vesicle</keyword>
<keyword evidence="7" id="KW-0812">Transmembrane</keyword>
<dbReference type="InterPro" id="IPR036180">
    <property type="entry name" value="Gelsolin-like_dom_sf"/>
</dbReference>
<name>A0A0A9WVJ7_LYGHE</name>
<accession>A0A0A9WVJ7</accession>
<evidence type="ECO:0000256" key="5">
    <source>
        <dbReference type="ARBA" id="ARBA00025471"/>
    </source>
</evidence>
<evidence type="ECO:0000259" key="8">
    <source>
        <dbReference type="Pfam" id="PF00626"/>
    </source>
</evidence>
<evidence type="ECO:0000313" key="10">
    <source>
        <dbReference type="EMBL" id="JAQ02803.1"/>
    </source>
</evidence>
<keyword evidence="6" id="KW-0931">ER-Golgi transport</keyword>
<feature type="domain" description="Gelsolin-like" evidence="8">
    <location>
        <begin position="2"/>
        <end position="83"/>
    </location>
</feature>
<dbReference type="PANTHER" id="PTHR11141:SF0">
    <property type="entry name" value="PROTEIN TRANSPORT PROTEIN SEC23"/>
    <property type="match status" value="1"/>
</dbReference>
<keyword evidence="4" id="KW-0333">Golgi apparatus</keyword>
<dbReference type="InterPro" id="IPR037364">
    <property type="entry name" value="Sec23"/>
</dbReference>
<comment type="similarity">
    <text evidence="2 6">Belongs to the SEC23/SEC24 family. SEC23 subfamily.</text>
</comment>
<evidence type="ECO:0000256" key="7">
    <source>
        <dbReference type="SAM" id="Phobius"/>
    </source>
</evidence>
<evidence type="ECO:0000256" key="6">
    <source>
        <dbReference type="RuleBase" id="RU365030"/>
    </source>
</evidence>
<proteinExistence type="inferred from homology"/>
<dbReference type="FunFam" id="3.40.20.10:FF:000041">
    <property type="entry name" value="Protein transport protein SEC23"/>
    <property type="match status" value="1"/>
</dbReference>
<dbReference type="GO" id="GO:0000139">
    <property type="term" value="C:Golgi membrane"/>
    <property type="evidence" value="ECO:0007669"/>
    <property type="project" value="UniProtKB-SubCell"/>
</dbReference>
<evidence type="ECO:0000256" key="1">
    <source>
        <dbReference type="ARBA" id="ARBA00004255"/>
    </source>
</evidence>
<dbReference type="GO" id="GO:0046872">
    <property type="term" value="F:metal ion binding"/>
    <property type="evidence" value="ECO:0007669"/>
    <property type="project" value="UniProtKB-KW"/>
</dbReference>
<reference evidence="10" key="3">
    <citation type="journal article" date="2016" name="Gigascience">
        <title>De novo construction of an expanded transcriptome assembly for the western tarnished plant bug, Lygus hesperus.</title>
        <authorList>
            <person name="Tassone E.E."/>
            <person name="Geib S.M."/>
            <person name="Hall B."/>
            <person name="Fabrick J.A."/>
            <person name="Brent C.S."/>
            <person name="Hull J.J."/>
        </authorList>
    </citation>
    <scope>NUCLEOTIDE SEQUENCE</scope>
</reference>
<reference evidence="9" key="2">
    <citation type="submission" date="2014-07" db="EMBL/GenBank/DDBJ databases">
        <authorList>
            <person name="Hull J."/>
        </authorList>
    </citation>
    <scope>NUCLEOTIDE SEQUENCE</scope>
</reference>
<dbReference type="Pfam" id="PF00626">
    <property type="entry name" value="Gelsolin"/>
    <property type="match status" value="1"/>
</dbReference>
<keyword evidence="6" id="KW-0963">Cytoplasm</keyword>
<evidence type="ECO:0000313" key="9">
    <source>
        <dbReference type="EMBL" id="JAG10523.1"/>
    </source>
</evidence>
<evidence type="ECO:0000256" key="2">
    <source>
        <dbReference type="ARBA" id="ARBA00009210"/>
    </source>
</evidence>
<gene>
    <name evidence="9" type="primary">SEC23</name>
    <name evidence="10" type="synonym">SEC23_0</name>
    <name evidence="9" type="ORF">CM83_13091</name>
    <name evidence="10" type="ORF">g.7813</name>
</gene>
<dbReference type="AlphaFoldDB" id="A0A0A9WVJ7"/>
<dbReference type="Gene3D" id="3.40.20.10">
    <property type="entry name" value="Severin"/>
    <property type="match status" value="1"/>
</dbReference>
<dbReference type="GO" id="GO:0015031">
    <property type="term" value="P:protein transport"/>
    <property type="evidence" value="ECO:0007669"/>
    <property type="project" value="UniProtKB-KW"/>
</dbReference>
<keyword evidence="7" id="KW-1133">Transmembrane helix</keyword>
<feature type="transmembrane region" description="Helical" evidence="7">
    <location>
        <begin position="12"/>
        <end position="32"/>
    </location>
</feature>
<keyword evidence="6 7" id="KW-0472">Membrane</keyword>
<dbReference type="EMBL" id="GDHC01015826">
    <property type="protein sequence ID" value="JAQ02803.1"/>
    <property type="molecule type" value="Transcribed_RNA"/>
</dbReference>
<keyword evidence="6" id="KW-0653">Protein transport</keyword>
<keyword evidence="6" id="KW-0862">Zinc</keyword>
<dbReference type="PANTHER" id="PTHR11141">
    <property type="entry name" value="PROTEIN TRANSPORT PROTEIN SEC23"/>
    <property type="match status" value="1"/>
</dbReference>
<dbReference type="GO" id="GO:0005096">
    <property type="term" value="F:GTPase activator activity"/>
    <property type="evidence" value="ECO:0007669"/>
    <property type="project" value="TreeGrafter"/>
</dbReference>
<comment type="subcellular location">
    <subcellularLocation>
        <location evidence="6">Cytoplasmic vesicle</location>
        <location evidence="6">COPII-coated vesicle membrane</location>
        <topology evidence="6">Peripheral membrane protein</topology>
        <orientation evidence="6">Cytoplasmic side</orientation>
    </subcellularLocation>
    <subcellularLocation>
        <location evidence="6">Endoplasmic reticulum membrane</location>
        <topology evidence="6">Peripheral membrane protein</topology>
        <orientation evidence="6">Cytoplasmic side</orientation>
    </subcellularLocation>
    <subcellularLocation>
        <location evidence="1">Golgi apparatus membrane</location>
        <topology evidence="1">Peripheral membrane protein</topology>
        <orientation evidence="1">Cytoplasmic side</orientation>
    </subcellularLocation>
</comment>
<dbReference type="GO" id="GO:0090110">
    <property type="term" value="P:COPII-coated vesicle cargo loading"/>
    <property type="evidence" value="ECO:0007669"/>
    <property type="project" value="TreeGrafter"/>
</dbReference>